<feature type="region of interest" description="Disordered" evidence="1">
    <location>
        <begin position="179"/>
        <end position="206"/>
    </location>
</feature>
<dbReference type="AlphaFoldDB" id="A0A8H6YZE9"/>
<keyword evidence="3" id="KW-1185">Reference proteome</keyword>
<sequence>MDSGGFALAPHNAHTLVASSSPTAAASDRAPKSLLQSFAMTVQLSATCMWSSESPPRGTQACLPVDQALSSLFGFSVSYFDMDEVRNKYPSSFARVDTVPTGRRSLFVFDAHTKAASPARFSHPARPHTARETVEGTAACCAVPTPTMLMLFVFLQQISRQPSLPFRWRLLFRPESKYDDVASTPTSATTPRRDDDRGFSVSFGSSSGSERKQVCMISERGLGREIATRPVWGMGGDCAGFSSTARDLQLPRYRGRRNTAYLRSRIQGGGAVLSAKMALRMDASMETTRGEGGERRGEGDGEGKEGRRNGTERRDGRDACRKMTDGSAIAWRDTSAPLYTFPGAPRAQFFFL</sequence>
<protein>
    <submittedName>
        <fullName evidence="2">Uncharacterized protein</fullName>
    </submittedName>
</protein>
<comment type="caution">
    <text evidence="2">The sequence shown here is derived from an EMBL/GenBank/DDBJ whole genome shotgun (WGS) entry which is preliminary data.</text>
</comment>
<reference evidence="2" key="1">
    <citation type="submission" date="2020-05" db="EMBL/GenBank/DDBJ databases">
        <title>Mycena genomes resolve the evolution of fungal bioluminescence.</title>
        <authorList>
            <person name="Tsai I.J."/>
        </authorList>
    </citation>
    <scope>NUCLEOTIDE SEQUENCE</scope>
    <source>
        <strain evidence="2">160909Yilan</strain>
    </source>
</reference>
<name>A0A8H6YZE9_9AGAR</name>
<evidence type="ECO:0000256" key="1">
    <source>
        <dbReference type="SAM" id="MobiDB-lite"/>
    </source>
</evidence>
<accession>A0A8H6YZE9</accession>
<dbReference type="Proteomes" id="UP000623467">
    <property type="component" value="Unassembled WGS sequence"/>
</dbReference>
<organism evidence="2 3">
    <name type="scientific">Mycena sanguinolenta</name>
    <dbReference type="NCBI Taxonomy" id="230812"/>
    <lineage>
        <taxon>Eukaryota</taxon>
        <taxon>Fungi</taxon>
        <taxon>Dikarya</taxon>
        <taxon>Basidiomycota</taxon>
        <taxon>Agaricomycotina</taxon>
        <taxon>Agaricomycetes</taxon>
        <taxon>Agaricomycetidae</taxon>
        <taxon>Agaricales</taxon>
        <taxon>Marasmiineae</taxon>
        <taxon>Mycenaceae</taxon>
        <taxon>Mycena</taxon>
    </lineage>
</organism>
<feature type="region of interest" description="Disordered" evidence="1">
    <location>
        <begin position="285"/>
        <end position="322"/>
    </location>
</feature>
<evidence type="ECO:0000313" key="2">
    <source>
        <dbReference type="EMBL" id="KAF7367086.1"/>
    </source>
</evidence>
<proteinExistence type="predicted"/>
<evidence type="ECO:0000313" key="3">
    <source>
        <dbReference type="Proteomes" id="UP000623467"/>
    </source>
</evidence>
<dbReference type="EMBL" id="JACAZH010000006">
    <property type="protein sequence ID" value="KAF7367086.1"/>
    <property type="molecule type" value="Genomic_DNA"/>
</dbReference>
<feature type="compositionally biased region" description="Basic and acidic residues" evidence="1">
    <location>
        <begin position="288"/>
        <end position="322"/>
    </location>
</feature>
<gene>
    <name evidence="2" type="ORF">MSAN_00968000</name>
</gene>